<dbReference type="SUPFAM" id="SSF53474">
    <property type="entry name" value="alpha/beta-Hydrolases"/>
    <property type="match status" value="1"/>
</dbReference>
<keyword evidence="7" id="KW-1133">Transmembrane helix</keyword>
<accession>A0A8S1DLK8</accession>
<reference evidence="10 11" key="1">
    <citation type="submission" date="2020-04" db="EMBL/GenBank/DDBJ databases">
        <authorList>
            <person name="Alioto T."/>
            <person name="Alioto T."/>
            <person name="Gomez Garrido J."/>
        </authorList>
    </citation>
    <scope>NUCLEOTIDE SEQUENCE [LARGE SCALE GENOMIC DNA]</scope>
</reference>
<dbReference type="PROSITE" id="PS00122">
    <property type="entry name" value="CARBOXYLESTERASE_B_1"/>
    <property type="match status" value="1"/>
</dbReference>
<feature type="domain" description="Carboxylesterase type B" evidence="9">
    <location>
        <begin position="34"/>
        <end position="648"/>
    </location>
</feature>
<keyword evidence="5" id="KW-0325">Glycoprotein</keyword>
<keyword evidence="2" id="KW-0719">Serine esterase</keyword>
<gene>
    <name evidence="10" type="ORF">CLODIP_2_CD07673</name>
</gene>
<dbReference type="InterPro" id="IPR051093">
    <property type="entry name" value="Neuroligin/BSAL"/>
</dbReference>
<dbReference type="InterPro" id="IPR002018">
    <property type="entry name" value="CarbesteraseB"/>
</dbReference>
<comment type="similarity">
    <text evidence="1">Belongs to the type-B carboxylesterase/lipase family.</text>
</comment>
<protein>
    <recommendedName>
        <fullName evidence="9">Carboxylesterase type B domain-containing protein</fullName>
    </recommendedName>
</protein>
<dbReference type="InterPro" id="IPR019826">
    <property type="entry name" value="Carboxylesterase_B_AS"/>
</dbReference>
<dbReference type="GO" id="GO:0052689">
    <property type="term" value="F:carboxylic ester hydrolase activity"/>
    <property type="evidence" value="ECO:0007669"/>
    <property type="project" value="UniProtKB-KW"/>
</dbReference>
<feature type="region of interest" description="Disordered" evidence="6">
    <location>
        <begin position="848"/>
        <end position="919"/>
    </location>
</feature>
<sequence>MRCWTVLLLLGAVGAELDPFGGPQHEPKHSTLSSRTVRTKYGDVRGVVWELDGRHLGPVEVFRGIPYASPPVGNLRFMPPVNGAQWKGTKMADRFSPVCPQRLPDISEEQEALRKMPKGRYEYLRRLLTYLQDQSEDCLYLNIYAPAHSGGREAEGKYPVMVYIHGESFEWNSGNPYDGSVLASYGGVVFVTINYRLGILGFLNANTDRFMRTPANYGLMDQIAALHWVKENIAAFGGDPTNVTIVGQSTGAACINLLMTSSAIPDGMLFHRAILMSGSSLSPWALVADPSKFARHVASSVNCSVDVPDTHLLKCLRERPLEALMRVPSPQLYPADGSLDMVSGGHFSATAFGPSVDGVVIDAPPPMANVWNSGQQRGGSGINSNFVILDTIGGSAGGGSSGSVNPEEMMQKKYIDRLGRYDLLFGVVRAEAYFVFAAEDIQYGIENERRGKLLKAFVRDTYRYHQNEILATVVNEYTDWERPVQHPINIRDETMEALGDAQVVAPLVRTGDFHSVSRPSNSFFYVFDYQTKFGDFPQRQGCVHGEELPYIFGAPLVGGLSHFPRNYTKAEVQLSEAVMIYWSNFARTGNPNEPLEPDAAILHAGRSERNRFRNIEWPPYEAVHKKYLSIDTKPKLKNHYRAHRLSFWLNLVPDLHRPGGPDIPPSHHLLNSQDEAETSQRSYFPSLPKSIWPGISSLMPGGTAVPSQGGAGAGGFNLTAAVMTRVTSSPKIEENVQSLHTPESGEQHEDGFAVYSTALSVTVAIGCSLLILNVLIFAGVYYQRDKQKIEVKRRNENGGQLAELELAAAAAASMGKHQPPPDPGGGGQTQLPPPEFADVLPAAHYYPHHHHHHTLPRPPPPPKSVAPPPELIGGPMPPPAVVVTASGTLQRSRTHVESASSGASSPVGNAPGKTATLKKANLHGKVSQLANSIDELRV</sequence>
<dbReference type="Proteomes" id="UP000494165">
    <property type="component" value="Unassembled WGS sequence"/>
</dbReference>
<dbReference type="EMBL" id="CADEPI010000250">
    <property type="protein sequence ID" value="CAB3381902.1"/>
    <property type="molecule type" value="Genomic_DNA"/>
</dbReference>
<comment type="caution">
    <text evidence="10">The sequence shown here is derived from an EMBL/GenBank/DDBJ whole genome shotgun (WGS) entry which is preliminary data.</text>
</comment>
<dbReference type="InterPro" id="IPR029058">
    <property type="entry name" value="AB_hydrolase_fold"/>
</dbReference>
<feature type="chain" id="PRO_5035899479" description="Carboxylesterase type B domain-containing protein" evidence="8">
    <location>
        <begin position="16"/>
        <end position="938"/>
    </location>
</feature>
<evidence type="ECO:0000256" key="6">
    <source>
        <dbReference type="SAM" id="MobiDB-lite"/>
    </source>
</evidence>
<feature type="signal peptide" evidence="8">
    <location>
        <begin position="1"/>
        <end position="15"/>
    </location>
</feature>
<evidence type="ECO:0000256" key="3">
    <source>
        <dbReference type="ARBA" id="ARBA00022729"/>
    </source>
</evidence>
<evidence type="ECO:0000313" key="11">
    <source>
        <dbReference type="Proteomes" id="UP000494165"/>
    </source>
</evidence>
<dbReference type="InterPro" id="IPR019819">
    <property type="entry name" value="Carboxylesterase_B_CS"/>
</dbReference>
<keyword evidence="7" id="KW-0812">Transmembrane</keyword>
<evidence type="ECO:0000256" key="7">
    <source>
        <dbReference type="SAM" id="Phobius"/>
    </source>
</evidence>
<keyword evidence="11" id="KW-1185">Reference proteome</keyword>
<keyword evidence="4" id="KW-0378">Hydrolase</keyword>
<keyword evidence="7" id="KW-0472">Membrane</keyword>
<organism evidence="10 11">
    <name type="scientific">Cloeon dipterum</name>
    <dbReference type="NCBI Taxonomy" id="197152"/>
    <lineage>
        <taxon>Eukaryota</taxon>
        <taxon>Metazoa</taxon>
        <taxon>Ecdysozoa</taxon>
        <taxon>Arthropoda</taxon>
        <taxon>Hexapoda</taxon>
        <taxon>Insecta</taxon>
        <taxon>Pterygota</taxon>
        <taxon>Palaeoptera</taxon>
        <taxon>Ephemeroptera</taxon>
        <taxon>Pisciforma</taxon>
        <taxon>Baetidae</taxon>
        <taxon>Cloeon</taxon>
    </lineage>
</organism>
<dbReference type="PANTHER" id="PTHR43903">
    <property type="entry name" value="NEUROLIGIN"/>
    <property type="match status" value="1"/>
</dbReference>
<feature type="region of interest" description="Disordered" evidence="6">
    <location>
        <begin position="659"/>
        <end position="679"/>
    </location>
</feature>
<dbReference type="OrthoDB" id="3200163at2759"/>
<feature type="transmembrane region" description="Helical" evidence="7">
    <location>
        <begin position="752"/>
        <end position="782"/>
    </location>
</feature>
<name>A0A8S1DLK8_9INSE</name>
<evidence type="ECO:0000313" key="10">
    <source>
        <dbReference type="EMBL" id="CAB3381902.1"/>
    </source>
</evidence>
<feature type="compositionally biased region" description="Polar residues" evidence="6">
    <location>
        <begin position="885"/>
        <end position="907"/>
    </location>
</feature>
<proteinExistence type="inferred from homology"/>
<keyword evidence="3 8" id="KW-0732">Signal</keyword>
<feature type="compositionally biased region" description="Polar residues" evidence="6">
    <location>
        <begin position="669"/>
        <end position="679"/>
    </location>
</feature>
<evidence type="ECO:0000259" key="9">
    <source>
        <dbReference type="Pfam" id="PF00135"/>
    </source>
</evidence>
<evidence type="ECO:0000256" key="5">
    <source>
        <dbReference type="ARBA" id="ARBA00023180"/>
    </source>
</evidence>
<dbReference type="Gene3D" id="3.40.50.1820">
    <property type="entry name" value="alpha/beta hydrolase"/>
    <property type="match status" value="1"/>
</dbReference>
<feature type="region of interest" description="Disordered" evidence="6">
    <location>
        <begin position="810"/>
        <end position="835"/>
    </location>
</feature>
<dbReference type="PROSITE" id="PS00941">
    <property type="entry name" value="CARBOXYLESTERASE_B_2"/>
    <property type="match status" value="1"/>
</dbReference>
<dbReference type="AlphaFoldDB" id="A0A8S1DLK8"/>
<feature type="compositionally biased region" description="Pro residues" evidence="6">
    <location>
        <begin position="856"/>
        <end position="880"/>
    </location>
</feature>
<evidence type="ECO:0000256" key="4">
    <source>
        <dbReference type="ARBA" id="ARBA00022801"/>
    </source>
</evidence>
<evidence type="ECO:0000256" key="8">
    <source>
        <dbReference type="SAM" id="SignalP"/>
    </source>
</evidence>
<evidence type="ECO:0000256" key="2">
    <source>
        <dbReference type="ARBA" id="ARBA00022487"/>
    </source>
</evidence>
<evidence type="ECO:0000256" key="1">
    <source>
        <dbReference type="ARBA" id="ARBA00005964"/>
    </source>
</evidence>
<dbReference type="Pfam" id="PF00135">
    <property type="entry name" value="COesterase"/>
    <property type="match status" value="1"/>
</dbReference>